<name>A0ABR4C2F9_9HELO</name>
<keyword evidence="2" id="KW-1185">Reference proteome</keyword>
<dbReference type="EMBL" id="JAZHXI010000014">
    <property type="protein sequence ID" value="KAL2064089.1"/>
    <property type="molecule type" value="Genomic_DNA"/>
</dbReference>
<comment type="caution">
    <text evidence="1">The sequence shown here is derived from an EMBL/GenBank/DDBJ whole genome shotgun (WGS) entry which is preliminary data.</text>
</comment>
<organism evidence="1 2">
    <name type="scientific">Oculimacula yallundae</name>
    <dbReference type="NCBI Taxonomy" id="86028"/>
    <lineage>
        <taxon>Eukaryota</taxon>
        <taxon>Fungi</taxon>
        <taxon>Dikarya</taxon>
        <taxon>Ascomycota</taxon>
        <taxon>Pezizomycotina</taxon>
        <taxon>Leotiomycetes</taxon>
        <taxon>Helotiales</taxon>
        <taxon>Ploettnerulaceae</taxon>
        <taxon>Oculimacula</taxon>
    </lineage>
</organism>
<protein>
    <submittedName>
        <fullName evidence="1">Uncharacterized protein</fullName>
    </submittedName>
</protein>
<dbReference type="Proteomes" id="UP001595075">
    <property type="component" value="Unassembled WGS sequence"/>
</dbReference>
<accession>A0ABR4C2F9</accession>
<reference evidence="1 2" key="1">
    <citation type="journal article" date="2024" name="Commun. Biol.">
        <title>Comparative genomic analysis of thermophilic fungi reveals convergent evolutionary adaptations and gene losses.</title>
        <authorList>
            <person name="Steindorff A.S."/>
            <person name="Aguilar-Pontes M.V."/>
            <person name="Robinson A.J."/>
            <person name="Andreopoulos B."/>
            <person name="LaButti K."/>
            <person name="Kuo A."/>
            <person name="Mondo S."/>
            <person name="Riley R."/>
            <person name="Otillar R."/>
            <person name="Haridas S."/>
            <person name="Lipzen A."/>
            <person name="Grimwood J."/>
            <person name="Schmutz J."/>
            <person name="Clum A."/>
            <person name="Reid I.D."/>
            <person name="Moisan M.C."/>
            <person name="Butler G."/>
            <person name="Nguyen T.T.M."/>
            <person name="Dewar K."/>
            <person name="Conant G."/>
            <person name="Drula E."/>
            <person name="Henrissat B."/>
            <person name="Hansel C."/>
            <person name="Singer S."/>
            <person name="Hutchinson M.I."/>
            <person name="de Vries R.P."/>
            <person name="Natvig D.O."/>
            <person name="Powell A.J."/>
            <person name="Tsang A."/>
            <person name="Grigoriev I.V."/>
        </authorList>
    </citation>
    <scope>NUCLEOTIDE SEQUENCE [LARGE SCALE GENOMIC DNA]</scope>
    <source>
        <strain evidence="1 2">CBS 494.80</strain>
    </source>
</reference>
<sequence>MDGPWSSKPQRSAVVGSEVRGHWEWAGGYQTERFLSHSLFASSRHQENHSFLSNWQNVTSIRKLTSAYLYEGIALQALQRMVNIGIWQYRQLMRKNTRRSQLPNVSQKSLHGNAYMTGINYGFSASMHRDHD</sequence>
<gene>
    <name evidence="1" type="ORF">VTL71DRAFT_4583</name>
</gene>
<evidence type="ECO:0000313" key="1">
    <source>
        <dbReference type="EMBL" id="KAL2064089.1"/>
    </source>
</evidence>
<proteinExistence type="predicted"/>
<evidence type="ECO:0000313" key="2">
    <source>
        <dbReference type="Proteomes" id="UP001595075"/>
    </source>
</evidence>